<accession>A0AAD7A0V1</accession>
<feature type="transmembrane region" description="Helical" evidence="1">
    <location>
        <begin position="12"/>
        <end position="33"/>
    </location>
</feature>
<dbReference type="EMBL" id="JARIHO010000019">
    <property type="protein sequence ID" value="KAJ7347285.1"/>
    <property type="molecule type" value="Genomic_DNA"/>
</dbReference>
<reference evidence="2" key="1">
    <citation type="submission" date="2023-03" db="EMBL/GenBank/DDBJ databases">
        <title>Massive genome expansion in bonnet fungi (Mycena s.s.) driven by repeated elements and novel gene families across ecological guilds.</title>
        <authorList>
            <consortium name="Lawrence Berkeley National Laboratory"/>
            <person name="Harder C.B."/>
            <person name="Miyauchi S."/>
            <person name="Viragh M."/>
            <person name="Kuo A."/>
            <person name="Thoen E."/>
            <person name="Andreopoulos B."/>
            <person name="Lu D."/>
            <person name="Skrede I."/>
            <person name="Drula E."/>
            <person name="Henrissat B."/>
            <person name="Morin E."/>
            <person name="Kohler A."/>
            <person name="Barry K."/>
            <person name="LaButti K."/>
            <person name="Morin E."/>
            <person name="Salamov A."/>
            <person name="Lipzen A."/>
            <person name="Mereny Z."/>
            <person name="Hegedus B."/>
            <person name="Baldrian P."/>
            <person name="Stursova M."/>
            <person name="Weitz H."/>
            <person name="Taylor A."/>
            <person name="Grigoriev I.V."/>
            <person name="Nagy L.G."/>
            <person name="Martin F."/>
            <person name="Kauserud H."/>
        </authorList>
    </citation>
    <scope>NUCLEOTIDE SEQUENCE</scope>
    <source>
        <strain evidence="2">CBHHK002</strain>
    </source>
</reference>
<organism evidence="2 3">
    <name type="scientific">Mycena albidolilacea</name>
    <dbReference type="NCBI Taxonomy" id="1033008"/>
    <lineage>
        <taxon>Eukaryota</taxon>
        <taxon>Fungi</taxon>
        <taxon>Dikarya</taxon>
        <taxon>Basidiomycota</taxon>
        <taxon>Agaricomycotina</taxon>
        <taxon>Agaricomycetes</taxon>
        <taxon>Agaricomycetidae</taxon>
        <taxon>Agaricales</taxon>
        <taxon>Marasmiineae</taxon>
        <taxon>Mycenaceae</taxon>
        <taxon>Mycena</taxon>
    </lineage>
</organism>
<evidence type="ECO:0000313" key="3">
    <source>
        <dbReference type="Proteomes" id="UP001218218"/>
    </source>
</evidence>
<protein>
    <submittedName>
        <fullName evidence="2">Uncharacterized protein</fullName>
    </submittedName>
</protein>
<evidence type="ECO:0000313" key="2">
    <source>
        <dbReference type="EMBL" id="KAJ7347285.1"/>
    </source>
</evidence>
<dbReference type="Proteomes" id="UP001218218">
    <property type="component" value="Unassembled WGS sequence"/>
</dbReference>
<keyword evidence="1" id="KW-1133">Transmembrane helix</keyword>
<gene>
    <name evidence="2" type="ORF">DFH08DRAFT_960630</name>
</gene>
<evidence type="ECO:0000256" key="1">
    <source>
        <dbReference type="SAM" id="Phobius"/>
    </source>
</evidence>
<keyword evidence="1" id="KW-0472">Membrane</keyword>
<proteinExistence type="predicted"/>
<comment type="caution">
    <text evidence="2">The sequence shown here is derived from an EMBL/GenBank/DDBJ whole genome shotgun (WGS) entry which is preliminary data.</text>
</comment>
<dbReference type="AlphaFoldDB" id="A0AAD7A0V1"/>
<keyword evidence="3" id="KW-1185">Reference proteome</keyword>
<name>A0AAD7A0V1_9AGAR</name>
<sequence>MPIYCPGCNLSSLVGMGLWIGLLIHDIAAEFYINMTETNKVRIEYALEPIDFSEDPTKHD</sequence>
<keyword evidence="1" id="KW-0812">Transmembrane</keyword>